<evidence type="ECO:0000256" key="1">
    <source>
        <dbReference type="SAM" id="MobiDB-lite"/>
    </source>
</evidence>
<accession>A0A0W0ZUL9</accession>
<proteinExistence type="predicted"/>
<dbReference type="InterPro" id="IPR000980">
    <property type="entry name" value="SH2"/>
</dbReference>
<protein>
    <submittedName>
        <fullName evidence="3">SH2 domain protein</fullName>
    </submittedName>
</protein>
<name>A0A0W0ZUL9_9GAMM</name>
<dbReference type="PROSITE" id="PS50001">
    <property type="entry name" value="SH2"/>
    <property type="match status" value="1"/>
</dbReference>
<dbReference type="RefSeq" id="WP_058519904.1">
    <property type="nucleotide sequence ID" value="NZ_CAAAIP010000001.1"/>
</dbReference>
<dbReference type="EMBL" id="LNZA01000001">
    <property type="protein sequence ID" value="KTD72802.1"/>
    <property type="molecule type" value="Genomic_DNA"/>
</dbReference>
<evidence type="ECO:0000313" key="4">
    <source>
        <dbReference type="Proteomes" id="UP000054693"/>
    </source>
</evidence>
<dbReference type="SMART" id="SM00252">
    <property type="entry name" value="SH2"/>
    <property type="match status" value="1"/>
</dbReference>
<dbReference type="Pfam" id="PF00017">
    <property type="entry name" value="SH2"/>
    <property type="match status" value="1"/>
</dbReference>
<feature type="domain" description="SH2" evidence="2">
    <location>
        <begin position="13"/>
        <end position="70"/>
    </location>
</feature>
<organism evidence="3 4">
    <name type="scientific">Legionella tucsonensis</name>
    <dbReference type="NCBI Taxonomy" id="40335"/>
    <lineage>
        <taxon>Bacteria</taxon>
        <taxon>Pseudomonadati</taxon>
        <taxon>Pseudomonadota</taxon>
        <taxon>Gammaproteobacteria</taxon>
        <taxon>Legionellales</taxon>
        <taxon>Legionellaceae</taxon>
        <taxon>Legionella</taxon>
    </lineage>
</organism>
<comment type="caution">
    <text evidence="3">The sequence shown here is derived from an EMBL/GenBank/DDBJ whole genome shotgun (WGS) entry which is preliminary data.</text>
</comment>
<sequence length="128" mass="14876">MGKDLYVLKKMSLYHGKLSRDDSEELLQGKPNGSFLIRDSSIKDHHVITYVEDDQIEHQLIFLEGQGNEYSQSSINDQAIRVDNIKNYLDRNEALYSNPIERESFKNKMGPRKKDESPDETPKDSFRP</sequence>
<dbReference type="PATRIC" id="fig|40335.7.peg.682"/>
<feature type="compositionally biased region" description="Basic and acidic residues" evidence="1">
    <location>
        <begin position="100"/>
        <end position="128"/>
    </location>
</feature>
<dbReference type="PRINTS" id="PR00678">
    <property type="entry name" value="PI3KINASEP85"/>
</dbReference>
<reference evidence="3 4" key="1">
    <citation type="submission" date="2015-11" db="EMBL/GenBank/DDBJ databases">
        <title>Genomic analysis of 38 Legionella species identifies large and diverse effector repertoires.</title>
        <authorList>
            <person name="Burstein D."/>
            <person name="Amaro F."/>
            <person name="Zusman T."/>
            <person name="Lifshitz Z."/>
            <person name="Cohen O."/>
            <person name="Gilbert J.A."/>
            <person name="Pupko T."/>
            <person name="Shuman H.A."/>
            <person name="Segal G."/>
        </authorList>
    </citation>
    <scope>NUCLEOTIDE SEQUENCE [LARGE SCALE GENOMIC DNA]</scope>
    <source>
        <strain evidence="3 4">ATCC 49180</strain>
    </source>
</reference>
<dbReference type="Proteomes" id="UP000054693">
    <property type="component" value="Unassembled WGS sequence"/>
</dbReference>
<dbReference type="CDD" id="cd00173">
    <property type="entry name" value="SH2"/>
    <property type="match status" value="1"/>
</dbReference>
<dbReference type="InterPro" id="IPR036860">
    <property type="entry name" value="SH2_dom_sf"/>
</dbReference>
<dbReference type="Gene3D" id="3.30.505.10">
    <property type="entry name" value="SH2 domain"/>
    <property type="match status" value="1"/>
</dbReference>
<gene>
    <name evidence="3" type="ORF">Ltuc_0649</name>
</gene>
<dbReference type="STRING" id="40335.Ltuc_0649"/>
<dbReference type="SUPFAM" id="SSF55550">
    <property type="entry name" value="SH2 domain"/>
    <property type="match status" value="1"/>
</dbReference>
<keyword evidence="4" id="KW-1185">Reference proteome</keyword>
<evidence type="ECO:0000313" key="3">
    <source>
        <dbReference type="EMBL" id="KTD72802.1"/>
    </source>
</evidence>
<evidence type="ECO:0000259" key="2">
    <source>
        <dbReference type="PROSITE" id="PS50001"/>
    </source>
</evidence>
<dbReference type="AlphaFoldDB" id="A0A0W0ZUL9"/>
<feature type="region of interest" description="Disordered" evidence="1">
    <location>
        <begin position="99"/>
        <end position="128"/>
    </location>
</feature>